<name>A0A7D9KMW4_PARCT</name>
<keyword evidence="2" id="KW-1185">Reference proteome</keyword>
<protein>
    <submittedName>
        <fullName evidence="1">Uncharacterized protein</fullName>
    </submittedName>
</protein>
<dbReference type="Proteomes" id="UP001152795">
    <property type="component" value="Unassembled WGS sequence"/>
</dbReference>
<feature type="non-terminal residue" evidence="1">
    <location>
        <position position="213"/>
    </location>
</feature>
<dbReference type="EMBL" id="CACRXK020047840">
    <property type="protein sequence ID" value="CAB4046227.1"/>
    <property type="molecule type" value="Genomic_DNA"/>
</dbReference>
<feature type="non-terminal residue" evidence="1">
    <location>
        <position position="1"/>
    </location>
</feature>
<organism evidence="1 2">
    <name type="scientific">Paramuricea clavata</name>
    <name type="common">Red gorgonian</name>
    <name type="synonym">Violescent sea-whip</name>
    <dbReference type="NCBI Taxonomy" id="317549"/>
    <lineage>
        <taxon>Eukaryota</taxon>
        <taxon>Metazoa</taxon>
        <taxon>Cnidaria</taxon>
        <taxon>Anthozoa</taxon>
        <taxon>Octocorallia</taxon>
        <taxon>Malacalcyonacea</taxon>
        <taxon>Plexauridae</taxon>
        <taxon>Paramuricea</taxon>
    </lineage>
</organism>
<gene>
    <name evidence="1" type="ORF">PACLA_8A017758</name>
</gene>
<proteinExistence type="predicted"/>
<dbReference type="OrthoDB" id="8063979at2759"/>
<comment type="caution">
    <text evidence="1">The sequence shown here is derived from an EMBL/GenBank/DDBJ whole genome shotgun (WGS) entry which is preliminary data.</text>
</comment>
<sequence>IDAMVQSLVFDLMLALDKYCPETEPPDRKPLRWWTTEVAKARTEVVRTGKRQGYSEHHHQLYADARRSYKKISRDAKEQSWRNFCTEAESVADISRRVKILEGARQQKVGLLQDNDGTWAQTPEDSLLMLMRTHFPDHQPTEGHRQCEVNDWTYDWGDFGSQLTGITEYITTEKVKSALLSFGSYKAPGPDNLPPIVLKYMGEKAMDLLTTIY</sequence>
<accession>A0A7D9KMW4</accession>
<evidence type="ECO:0000313" key="2">
    <source>
        <dbReference type="Proteomes" id="UP001152795"/>
    </source>
</evidence>
<evidence type="ECO:0000313" key="1">
    <source>
        <dbReference type="EMBL" id="CAB4046227.1"/>
    </source>
</evidence>
<reference evidence="1" key="1">
    <citation type="submission" date="2020-04" db="EMBL/GenBank/DDBJ databases">
        <authorList>
            <person name="Alioto T."/>
            <person name="Alioto T."/>
            <person name="Gomez Garrido J."/>
        </authorList>
    </citation>
    <scope>NUCLEOTIDE SEQUENCE</scope>
    <source>
        <strain evidence="1">A484AB</strain>
    </source>
</reference>
<dbReference type="AlphaFoldDB" id="A0A7D9KMW4"/>